<evidence type="ECO:0000256" key="5">
    <source>
        <dbReference type="ARBA" id="ARBA00022824"/>
    </source>
</evidence>
<dbReference type="InterPro" id="IPR052374">
    <property type="entry name" value="SERAC1"/>
</dbReference>
<dbReference type="InterPro" id="IPR011990">
    <property type="entry name" value="TPR-like_helical_dom_sf"/>
</dbReference>
<evidence type="ECO:0000256" key="3">
    <source>
        <dbReference type="ARBA" id="ARBA00004370"/>
    </source>
</evidence>
<dbReference type="GO" id="GO:0043531">
    <property type="term" value="F:ADP binding"/>
    <property type="evidence" value="ECO:0007669"/>
    <property type="project" value="InterPro"/>
</dbReference>
<keyword evidence="10" id="KW-1185">Reference proteome</keyword>
<dbReference type="Proteomes" id="UP000184330">
    <property type="component" value="Unassembled WGS sequence"/>
</dbReference>
<evidence type="ECO:0000256" key="6">
    <source>
        <dbReference type="ARBA" id="ARBA00023128"/>
    </source>
</evidence>
<keyword evidence="6" id="KW-0496">Mitochondrion</keyword>
<dbReference type="SUPFAM" id="SSF52540">
    <property type="entry name" value="P-loop containing nucleoside triphosphate hydrolases"/>
    <property type="match status" value="1"/>
</dbReference>
<reference evidence="9 10" key="1">
    <citation type="submission" date="2016-03" db="EMBL/GenBank/DDBJ databases">
        <authorList>
            <person name="Ploux O."/>
        </authorList>
    </citation>
    <scope>NUCLEOTIDE SEQUENCE [LARGE SCALE GENOMIC DNA]</scope>
    <source>
        <strain evidence="9 10">UAMH 11012</strain>
    </source>
</reference>
<protein>
    <recommendedName>
        <fullName evidence="8">DUF676 domain-containing protein</fullName>
    </recommendedName>
</protein>
<dbReference type="PANTHER" id="PTHR48182">
    <property type="entry name" value="PROTEIN SERAC1"/>
    <property type="match status" value="1"/>
</dbReference>
<gene>
    <name evidence="9" type="ORF">PAC_03660</name>
</gene>
<dbReference type="GO" id="GO:0005739">
    <property type="term" value="C:mitochondrion"/>
    <property type="evidence" value="ECO:0007669"/>
    <property type="project" value="UniProtKB-SubCell"/>
</dbReference>
<comment type="subcellular location">
    <subcellularLocation>
        <location evidence="2">Endoplasmic reticulum</location>
    </subcellularLocation>
    <subcellularLocation>
        <location evidence="3">Membrane</location>
    </subcellularLocation>
    <subcellularLocation>
        <location evidence="1">Mitochondrion</location>
    </subcellularLocation>
</comment>
<accession>A0A1L7WLY3</accession>
<dbReference type="Pfam" id="PF13374">
    <property type="entry name" value="TPR_10"/>
    <property type="match status" value="1"/>
</dbReference>
<dbReference type="InterPro" id="IPR007751">
    <property type="entry name" value="DUF676_lipase-like"/>
</dbReference>
<keyword evidence="7" id="KW-0472">Membrane</keyword>
<comment type="similarity">
    <text evidence="4">Belongs to the putative lipase ROG1 family.</text>
</comment>
<dbReference type="OrthoDB" id="5086500at2759"/>
<name>A0A1L7WLY3_9HELO</name>
<evidence type="ECO:0000256" key="1">
    <source>
        <dbReference type="ARBA" id="ARBA00004173"/>
    </source>
</evidence>
<proteinExistence type="inferred from homology"/>
<evidence type="ECO:0000256" key="2">
    <source>
        <dbReference type="ARBA" id="ARBA00004240"/>
    </source>
</evidence>
<evidence type="ECO:0000259" key="8">
    <source>
        <dbReference type="Pfam" id="PF05057"/>
    </source>
</evidence>
<dbReference type="InterPro" id="IPR027417">
    <property type="entry name" value="P-loop_NTPase"/>
</dbReference>
<dbReference type="SUPFAM" id="SSF48452">
    <property type="entry name" value="TPR-like"/>
    <property type="match status" value="1"/>
</dbReference>
<keyword evidence="5" id="KW-0256">Endoplasmic reticulum</keyword>
<evidence type="ECO:0000256" key="7">
    <source>
        <dbReference type="ARBA" id="ARBA00023136"/>
    </source>
</evidence>
<dbReference type="InterPro" id="IPR029058">
    <property type="entry name" value="AB_hydrolase_fold"/>
</dbReference>
<organism evidence="9 10">
    <name type="scientific">Phialocephala subalpina</name>
    <dbReference type="NCBI Taxonomy" id="576137"/>
    <lineage>
        <taxon>Eukaryota</taxon>
        <taxon>Fungi</taxon>
        <taxon>Dikarya</taxon>
        <taxon>Ascomycota</taxon>
        <taxon>Pezizomycotina</taxon>
        <taxon>Leotiomycetes</taxon>
        <taxon>Helotiales</taxon>
        <taxon>Mollisiaceae</taxon>
        <taxon>Phialocephala</taxon>
        <taxon>Phialocephala fortinii species complex</taxon>
    </lineage>
</organism>
<sequence length="1020" mass="115670">MSITVLSEESRSDPGARPKFSLDIIAVHGLNGDPLRTWTEPKSQKLWLRDFLPLDLPGSRVMSFGYNATPAFENTTAGIREHARTLLTTLIEIREESNDDNRPLVFIGHSLGGLVIKQALILAQDETFYMSIYNNLQGVIFFGTPHQGSGLAAYATVLTRIPLILANKPSPKLLEALRRDSDALKKLTDAFRKHHGGKPYNIVTFYETRTMKGMKNLIVERSSALLTPPNEVPTFEEQIPADATHRDMCRFSSRENAIYKTTLRSIKRLHRGEVLTRPRSEYFLVPDTVNPHFTGRLELCGRLEVCLLPSFLARFQQRFILYGLGGSGKTQMLLKFANVHRQKYWGVFFIDASSKERANQSFLDIARACNVKETVEDVKKWLSTKSHWLLLIDNVDDPAIDVSNFFPHGTTGSIIITTRNPDLQKYATVGSSKVGEMTPEDAILLLRKVAAIDNTAHPGESKSALGVVEALEYLALAIIQAGAVIRQGICTLDSFCELYTKHKRELLESGRPNSDKDYHYSVFTTWDISVRQIELMPGDHPKLALDLLRTFSFMNFSDIQESMFERARQLDDYPFDTGILRGSILVQVMPSGWDPIIWRKALAVLFAFSLITVEPSNRLSMHPLVHEWSRVRMTPDEQVQAWKTATVILAMSAPIGLTATTQKQRRALIPHVDAIMAYGINRFHQSGPDLKELSFAGVTFMAIYNEDWQYDKVLNFRKADLKSKESILHPQDLYCLDLKLAIADNMVSSDQFKECMELSQAILEDLAGSGAHERILFTKTRICRCHLGLGEYQKALDACDKIVVEFQNLPIGNEENMLIVRAVMAKAHTCLGNFEEGLRLAKSVFETSREIYGELYSFTAYMAAALATTYECSKQFGKAWALHKQTLALTREIYGQNHLSVCSVLWAMSSFARRCNYSRAWRKKTIPYSEEYLDLLRKPSKDPDENVIDLMGFLADDYFVCAEFVKSRQLFEEALKWTIKIWGEDHEYSTNTRAHVQRARFGIRLRKAAFYAIIVTPFGF</sequence>
<dbReference type="Gene3D" id="3.40.50.300">
    <property type="entry name" value="P-loop containing nucleotide triphosphate hydrolases"/>
    <property type="match status" value="1"/>
</dbReference>
<evidence type="ECO:0000313" key="9">
    <source>
        <dbReference type="EMBL" id="CZR53779.1"/>
    </source>
</evidence>
<dbReference type="SUPFAM" id="SSF53474">
    <property type="entry name" value="alpha/beta-Hydrolases"/>
    <property type="match status" value="1"/>
</dbReference>
<dbReference type="GO" id="GO:0005783">
    <property type="term" value="C:endoplasmic reticulum"/>
    <property type="evidence" value="ECO:0007669"/>
    <property type="project" value="UniProtKB-SubCell"/>
</dbReference>
<dbReference type="GO" id="GO:0016020">
    <property type="term" value="C:membrane"/>
    <property type="evidence" value="ECO:0007669"/>
    <property type="project" value="UniProtKB-SubCell"/>
</dbReference>
<dbReference type="PANTHER" id="PTHR48182:SF2">
    <property type="entry name" value="PROTEIN SERAC1"/>
    <property type="match status" value="1"/>
</dbReference>
<evidence type="ECO:0000256" key="4">
    <source>
        <dbReference type="ARBA" id="ARBA00007920"/>
    </source>
</evidence>
<dbReference type="Pfam" id="PF05057">
    <property type="entry name" value="DUF676"/>
    <property type="match status" value="1"/>
</dbReference>
<feature type="domain" description="DUF676" evidence="8">
    <location>
        <begin position="24"/>
        <end position="155"/>
    </location>
</feature>
<dbReference type="EMBL" id="FJOG01000004">
    <property type="protein sequence ID" value="CZR53779.1"/>
    <property type="molecule type" value="Genomic_DNA"/>
</dbReference>
<dbReference type="Gene3D" id="3.40.50.1820">
    <property type="entry name" value="alpha/beta hydrolase"/>
    <property type="match status" value="1"/>
</dbReference>
<evidence type="ECO:0000313" key="10">
    <source>
        <dbReference type="Proteomes" id="UP000184330"/>
    </source>
</evidence>
<dbReference type="Gene3D" id="1.25.40.10">
    <property type="entry name" value="Tetratricopeptide repeat domain"/>
    <property type="match status" value="1"/>
</dbReference>
<dbReference type="AlphaFoldDB" id="A0A1L7WLY3"/>